<comment type="subunit">
    <text evidence="5">Monomer.</text>
</comment>
<keyword evidence="8" id="KW-0479">Metal-binding</keyword>
<keyword evidence="7" id="KW-0540">Nuclease</keyword>
<sequence length="168" mass="19074">MLRLFQNAPTDYLHALPVMKSIEIFTDGGCKGNPGPGGYGCIIRDDGNVLELKGSHPQTTNNIMEMTAAIVALKELSQPYQITLTTDSQYLVKGMTEWIHNWIKKGWLTASRQPVKNKELWQELHNLSKQHKITWIWVKGHAGHPENERCDQLANEAMDNIECKFSDN</sequence>
<proteinExistence type="inferred from homology"/>
<dbReference type="InterPro" id="IPR022892">
    <property type="entry name" value="RNaseHI"/>
</dbReference>
<dbReference type="FunFam" id="3.30.420.10:FF:000089">
    <property type="entry name" value="Ribonuclease H"/>
    <property type="match status" value="1"/>
</dbReference>
<organism evidence="13">
    <name type="scientific">marine metagenome</name>
    <dbReference type="NCBI Taxonomy" id="408172"/>
    <lineage>
        <taxon>unclassified sequences</taxon>
        <taxon>metagenomes</taxon>
        <taxon>ecological metagenomes</taxon>
    </lineage>
</organism>
<comment type="function">
    <text evidence="3">Endonuclease that specifically degrades the RNA of RNA-DNA hybrids.</text>
</comment>
<evidence type="ECO:0000256" key="4">
    <source>
        <dbReference type="ARBA" id="ARBA00005300"/>
    </source>
</evidence>
<protein>
    <recommendedName>
        <fullName evidence="6">ribonuclease H</fullName>
        <ecNumber evidence="6">3.1.26.4</ecNumber>
    </recommendedName>
</protein>
<dbReference type="GO" id="GO:0046872">
    <property type="term" value="F:metal ion binding"/>
    <property type="evidence" value="ECO:0007669"/>
    <property type="project" value="UniProtKB-KW"/>
</dbReference>
<dbReference type="PANTHER" id="PTHR10642:SF26">
    <property type="entry name" value="RIBONUCLEASE H1"/>
    <property type="match status" value="1"/>
</dbReference>
<accession>A0A381WIH7</accession>
<dbReference type="Gene3D" id="3.30.420.10">
    <property type="entry name" value="Ribonuclease H-like superfamily/Ribonuclease H"/>
    <property type="match status" value="1"/>
</dbReference>
<dbReference type="HAMAP" id="MF_00042">
    <property type="entry name" value="RNase_H"/>
    <property type="match status" value="1"/>
</dbReference>
<dbReference type="Pfam" id="PF00075">
    <property type="entry name" value="RNase_H"/>
    <property type="match status" value="1"/>
</dbReference>
<comment type="catalytic activity">
    <reaction evidence="1">
        <text>Endonucleolytic cleavage to 5'-phosphomonoester.</text>
        <dbReference type="EC" id="3.1.26.4"/>
    </reaction>
</comment>
<dbReference type="InterPro" id="IPR002156">
    <property type="entry name" value="RNaseH_domain"/>
</dbReference>
<comment type="similarity">
    <text evidence="4">Belongs to the RNase H family.</text>
</comment>
<comment type="cofactor">
    <cofactor evidence="2">
        <name>Mg(2+)</name>
        <dbReference type="ChEBI" id="CHEBI:18420"/>
    </cofactor>
</comment>
<dbReference type="InterPro" id="IPR050092">
    <property type="entry name" value="RNase_H"/>
</dbReference>
<evidence type="ECO:0000256" key="11">
    <source>
        <dbReference type="ARBA" id="ARBA00022842"/>
    </source>
</evidence>
<gene>
    <name evidence="13" type="ORF">METZ01_LOCUS105123</name>
</gene>
<dbReference type="SUPFAM" id="SSF53098">
    <property type="entry name" value="Ribonuclease H-like"/>
    <property type="match status" value="1"/>
</dbReference>
<keyword evidence="11" id="KW-0460">Magnesium</keyword>
<dbReference type="GO" id="GO:0043137">
    <property type="term" value="P:DNA replication, removal of RNA primer"/>
    <property type="evidence" value="ECO:0007669"/>
    <property type="project" value="TreeGrafter"/>
</dbReference>
<evidence type="ECO:0000256" key="1">
    <source>
        <dbReference type="ARBA" id="ARBA00000077"/>
    </source>
</evidence>
<evidence type="ECO:0000256" key="10">
    <source>
        <dbReference type="ARBA" id="ARBA00022801"/>
    </source>
</evidence>
<name>A0A381WIH7_9ZZZZ</name>
<evidence type="ECO:0000256" key="2">
    <source>
        <dbReference type="ARBA" id="ARBA00001946"/>
    </source>
</evidence>
<dbReference type="GO" id="GO:0003676">
    <property type="term" value="F:nucleic acid binding"/>
    <property type="evidence" value="ECO:0007669"/>
    <property type="project" value="InterPro"/>
</dbReference>
<evidence type="ECO:0000259" key="12">
    <source>
        <dbReference type="PROSITE" id="PS50879"/>
    </source>
</evidence>
<dbReference type="InterPro" id="IPR012337">
    <property type="entry name" value="RNaseH-like_sf"/>
</dbReference>
<dbReference type="EC" id="3.1.26.4" evidence="6"/>
<dbReference type="PROSITE" id="PS50879">
    <property type="entry name" value="RNASE_H_1"/>
    <property type="match status" value="1"/>
</dbReference>
<keyword evidence="9" id="KW-0255">Endonuclease</keyword>
<evidence type="ECO:0000256" key="7">
    <source>
        <dbReference type="ARBA" id="ARBA00022722"/>
    </source>
</evidence>
<dbReference type="PANTHER" id="PTHR10642">
    <property type="entry name" value="RIBONUCLEASE H1"/>
    <property type="match status" value="1"/>
</dbReference>
<keyword evidence="10" id="KW-0378">Hydrolase</keyword>
<dbReference type="CDD" id="cd09278">
    <property type="entry name" value="RNase_HI_prokaryote_like"/>
    <property type="match status" value="1"/>
</dbReference>
<dbReference type="GO" id="GO:0004523">
    <property type="term" value="F:RNA-DNA hybrid ribonuclease activity"/>
    <property type="evidence" value="ECO:0007669"/>
    <property type="project" value="UniProtKB-EC"/>
</dbReference>
<dbReference type="InterPro" id="IPR036397">
    <property type="entry name" value="RNaseH_sf"/>
</dbReference>
<evidence type="ECO:0000256" key="3">
    <source>
        <dbReference type="ARBA" id="ARBA00004065"/>
    </source>
</evidence>
<dbReference type="AlphaFoldDB" id="A0A381WIH7"/>
<evidence type="ECO:0000256" key="5">
    <source>
        <dbReference type="ARBA" id="ARBA00011245"/>
    </source>
</evidence>
<evidence type="ECO:0000256" key="8">
    <source>
        <dbReference type="ARBA" id="ARBA00022723"/>
    </source>
</evidence>
<reference evidence="13" key="1">
    <citation type="submission" date="2018-05" db="EMBL/GenBank/DDBJ databases">
        <authorList>
            <person name="Lanie J.A."/>
            <person name="Ng W.-L."/>
            <person name="Kazmierczak K.M."/>
            <person name="Andrzejewski T.M."/>
            <person name="Davidsen T.M."/>
            <person name="Wayne K.J."/>
            <person name="Tettelin H."/>
            <person name="Glass J.I."/>
            <person name="Rusch D."/>
            <person name="Podicherti R."/>
            <person name="Tsui H.-C.T."/>
            <person name="Winkler M.E."/>
        </authorList>
    </citation>
    <scope>NUCLEOTIDE SEQUENCE</scope>
</reference>
<evidence type="ECO:0000313" key="13">
    <source>
        <dbReference type="EMBL" id="SVA52269.1"/>
    </source>
</evidence>
<dbReference type="NCBIfam" id="NF001236">
    <property type="entry name" value="PRK00203.1"/>
    <property type="match status" value="1"/>
</dbReference>
<evidence type="ECO:0000256" key="6">
    <source>
        <dbReference type="ARBA" id="ARBA00012180"/>
    </source>
</evidence>
<feature type="domain" description="RNase H type-1" evidence="12">
    <location>
        <begin position="18"/>
        <end position="159"/>
    </location>
</feature>
<evidence type="ECO:0000256" key="9">
    <source>
        <dbReference type="ARBA" id="ARBA00022759"/>
    </source>
</evidence>
<dbReference type="EMBL" id="UINC01011906">
    <property type="protein sequence ID" value="SVA52269.1"/>
    <property type="molecule type" value="Genomic_DNA"/>
</dbReference>